<accession>A0A0G1M4N4</accession>
<evidence type="ECO:0000313" key="1">
    <source>
        <dbReference type="EMBL" id="KKU03201.1"/>
    </source>
</evidence>
<comment type="caution">
    <text evidence="1">The sequence shown here is derived from an EMBL/GenBank/DDBJ whole genome shotgun (WGS) entry which is preliminary data.</text>
</comment>
<protein>
    <submittedName>
        <fullName evidence="1">Uncharacterized protein</fullName>
    </submittedName>
</protein>
<dbReference type="EMBL" id="LCKS01000003">
    <property type="protein sequence ID" value="KKU03201.1"/>
    <property type="molecule type" value="Genomic_DNA"/>
</dbReference>
<dbReference type="AlphaFoldDB" id="A0A0G1M4N4"/>
<sequence length="180" mass="20326">MLPVILVASLFALGSDYRAAYQQYLLAKNQFQQYKTESTRLTAVTATRQVLTARNLLWKTYLQNLRGQLAGDTNLETEINYLDAQTAEFSQLTSLSQAKQLSKAWESHLYKSNQLAASARQQILSYRLDQLASRLQPFIDQASPSSTLDLAKQKLGVLTTDLKQRYQLLLEAANLLLQLP</sequence>
<reference evidence="1 2" key="1">
    <citation type="journal article" date="2015" name="Nature">
        <title>rRNA introns, odd ribosomes, and small enigmatic genomes across a large radiation of phyla.</title>
        <authorList>
            <person name="Brown C.T."/>
            <person name="Hug L.A."/>
            <person name="Thomas B.C."/>
            <person name="Sharon I."/>
            <person name="Castelle C.J."/>
            <person name="Singh A."/>
            <person name="Wilkins M.J."/>
            <person name="Williams K.H."/>
            <person name="Banfield J.F."/>
        </authorList>
    </citation>
    <scope>NUCLEOTIDE SEQUENCE [LARGE SCALE GENOMIC DNA]</scope>
</reference>
<organism evidence="1 2">
    <name type="scientific">Candidatus Amesbacteria bacterium GW2011_GWC2_45_19</name>
    <dbReference type="NCBI Taxonomy" id="1618366"/>
    <lineage>
        <taxon>Bacteria</taxon>
        <taxon>Candidatus Amesiibacteriota</taxon>
    </lineage>
</organism>
<name>A0A0G1M4N4_9BACT</name>
<dbReference type="Proteomes" id="UP000034264">
    <property type="component" value="Unassembled WGS sequence"/>
</dbReference>
<evidence type="ECO:0000313" key="2">
    <source>
        <dbReference type="Proteomes" id="UP000034264"/>
    </source>
</evidence>
<gene>
    <name evidence="1" type="ORF">UX05_C0003G0040</name>
</gene>
<proteinExistence type="predicted"/>